<accession>A0A495BGP3</accession>
<organism evidence="2 3">
    <name type="scientific">Vogesella indigofera</name>
    <name type="common">Pseudomonas indigofera</name>
    <dbReference type="NCBI Taxonomy" id="45465"/>
    <lineage>
        <taxon>Bacteria</taxon>
        <taxon>Pseudomonadati</taxon>
        <taxon>Pseudomonadota</taxon>
        <taxon>Betaproteobacteria</taxon>
        <taxon>Neisseriales</taxon>
        <taxon>Chromobacteriaceae</taxon>
        <taxon>Vogesella</taxon>
    </lineage>
</organism>
<keyword evidence="4" id="KW-1185">Reference proteome</keyword>
<gene>
    <name evidence="2" type="ORF">C8E02_1334</name>
    <name evidence="1" type="ORF">PQU93_01960</name>
</gene>
<evidence type="ECO:0000313" key="4">
    <source>
        <dbReference type="Proteomes" id="UP001221566"/>
    </source>
</evidence>
<evidence type="ECO:0000313" key="2">
    <source>
        <dbReference type="EMBL" id="RKQ59991.1"/>
    </source>
</evidence>
<dbReference type="EMBL" id="RBID01000013">
    <property type="protein sequence ID" value="RKQ59991.1"/>
    <property type="molecule type" value="Genomic_DNA"/>
</dbReference>
<dbReference type="Proteomes" id="UP001221566">
    <property type="component" value="Unassembled WGS sequence"/>
</dbReference>
<name>A0A495BGP3_VOGIN</name>
<comment type="caution">
    <text evidence="2">The sequence shown here is derived from an EMBL/GenBank/DDBJ whole genome shotgun (WGS) entry which is preliminary data.</text>
</comment>
<dbReference type="Proteomes" id="UP000279384">
    <property type="component" value="Unassembled WGS sequence"/>
</dbReference>
<dbReference type="EMBL" id="JAQQKY010000001">
    <property type="protein sequence ID" value="MDC7689555.1"/>
    <property type="molecule type" value="Genomic_DNA"/>
</dbReference>
<dbReference type="AlphaFoldDB" id="A0A495BGP3"/>
<sequence length="41" mass="4378">MNLLQRLGLLIILGIILATAINHFTRPQAPSDAGHSASQPQ</sequence>
<reference evidence="1 4" key="2">
    <citation type="submission" date="2023-01" db="EMBL/GenBank/DDBJ databases">
        <title>Novel species of the genus Vogesella isolated from rivers.</title>
        <authorList>
            <person name="Lu H."/>
        </authorList>
    </citation>
    <scope>NUCLEOTIDE SEQUENCE [LARGE SCALE GENOMIC DNA]</scope>
    <source>
        <strain evidence="1 4">SH7W</strain>
    </source>
</reference>
<proteinExistence type="predicted"/>
<protein>
    <submittedName>
        <fullName evidence="2">Uncharacterized protein</fullName>
    </submittedName>
</protein>
<evidence type="ECO:0000313" key="1">
    <source>
        <dbReference type="EMBL" id="MDC7689555.1"/>
    </source>
</evidence>
<dbReference type="RefSeq" id="WP_272768380.1">
    <property type="nucleotide sequence ID" value="NZ_JAQQKY010000001.1"/>
</dbReference>
<evidence type="ECO:0000313" key="3">
    <source>
        <dbReference type="Proteomes" id="UP000279384"/>
    </source>
</evidence>
<reference evidence="2 3" key="1">
    <citation type="submission" date="2018-10" db="EMBL/GenBank/DDBJ databases">
        <title>Genomic Encyclopedia of Type Strains, Phase IV (KMG-IV): sequencing the most valuable type-strain genomes for metagenomic binning, comparative biology and taxonomic classification.</title>
        <authorList>
            <person name="Goeker M."/>
        </authorList>
    </citation>
    <scope>NUCLEOTIDE SEQUENCE [LARGE SCALE GENOMIC DNA]</scope>
    <source>
        <strain evidence="2 3">DSM 3303</strain>
    </source>
</reference>